<comment type="caution">
    <text evidence="3">The sequence shown here is derived from an EMBL/GenBank/DDBJ whole genome shotgun (WGS) entry which is preliminary data.</text>
</comment>
<evidence type="ECO:0000313" key="3">
    <source>
        <dbReference type="EMBL" id="KAK2162708.1"/>
    </source>
</evidence>
<name>A0AAD9K088_9ANNE</name>
<organism evidence="3 4">
    <name type="scientific">Paralvinella palmiformis</name>
    <dbReference type="NCBI Taxonomy" id="53620"/>
    <lineage>
        <taxon>Eukaryota</taxon>
        <taxon>Metazoa</taxon>
        <taxon>Spiralia</taxon>
        <taxon>Lophotrochozoa</taxon>
        <taxon>Annelida</taxon>
        <taxon>Polychaeta</taxon>
        <taxon>Sedentaria</taxon>
        <taxon>Canalipalpata</taxon>
        <taxon>Terebellida</taxon>
        <taxon>Terebelliformia</taxon>
        <taxon>Alvinellidae</taxon>
        <taxon>Paralvinella</taxon>
    </lineage>
</organism>
<feature type="region of interest" description="Disordered" evidence="1">
    <location>
        <begin position="597"/>
        <end position="625"/>
    </location>
</feature>
<evidence type="ECO:0000259" key="2">
    <source>
        <dbReference type="Pfam" id="PF19718"/>
    </source>
</evidence>
<dbReference type="AlphaFoldDB" id="A0AAD9K088"/>
<dbReference type="InterPro" id="IPR045578">
    <property type="entry name" value="USP47_C"/>
</dbReference>
<evidence type="ECO:0000313" key="4">
    <source>
        <dbReference type="Proteomes" id="UP001208570"/>
    </source>
</evidence>
<feature type="compositionally biased region" description="Polar residues" evidence="1">
    <location>
        <begin position="607"/>
        <end position="625"/>
    </location>
</feature>
<reference evidence="3" key="1">
    <citation type="journal article" date="2023" name="Mol. Biol. Evol.">
        <title>Third-Generation Sequencing Reveals the Adaptive Role of the Epigenome in Three Deep-Sea Polychaetes.</title>
        <authorList>
            <person name="Perez M."/>
            <person name="Aroh O."/>
            <person name="Sun Y."/>
            <person name="Lan Y."/>
            <person name="Juniper S.K."/>
            <person name="Young C.R."/>
            <person name="Angers B."/>
            <person name="Qian P.Y."/>
        </authorList>
    </citation>
    <scope>NUCLEOTIDE SEQUENCE</scope>
    <source>
        <strain evidence="3">P08H-3</strain>
    </source>
</reference>
<feature type="compositionally biased region" description="Low complexity" evidence="1">
    <location>
        <begin position="597"/>
        <end position="606"/>
    </location>
</feature>
<gene>
    <name evidence="3" type="ORF">LSH36_93g05007</name>
</gene>
<feature type="region of interest" description="Disordered" evidence="1">
    <location>
        <begin position="177"/>
        <end position="202"/>
    </location>
</feature>
<accession>A0AAD9K088</accession>
<protein>
    <recommendedName>
        <fullName evidence="2">Ubiquitin carboxyl-terminal hydrolase 47 C-terminal domain-containing protein</fullName>
    </recommendedName>
</protein>
<sequence>MVKVMVVDLEKETVTPATTLRAYLTDTVDHFFKHISHSLDIPYEKLRCVREHYYNDLQLLTKQTATLKDAGFTKCSKVFIEYSGLEDESLLIFQDTRLHNLLDRYENTIRLRISLPPYIQEYIKKSNVSTRHNTQEAEMSHDIDEGIDETDQLSSVTSPLTTTANVDSSLSAYHKDACSSHTHPVGISHQERPSPEGQESPQNISQVIAGVSASSVQISLREDTSPGMSHDGTENWNLDDNVGTEWDSQVSSQHEECPRYFRAELQTNTDKTERTLIVDVDKRITLSSLKKELQQYVGTTADNFKVFRIYSNCQEVEVSRLSETLSTYNDDSKLIVKLGRALRKGEYRVKVYLLQINKEEVTKFLVEAILANGMTVLDSKKVILKEIKRECNMDAQLDRCRLRRKPWKNPTKIYQNNQVFGQDITLMANWEVFLEILDGPDPLTDSSMLSVYIRRWRPSTYTVDPLQEIILTIQTVDELRQKISSHSCIPAENVEFAKAKGTFPYEISLLEVHTEMDWNVSVTALNMHPLSISEDGAVVYFRDKTEQLMVLSDAKKKEIQQKENARLSHSSHCHYTPRKERALKIYTDDTVSQSASSISTSNHLSSTQNIITSSSPSLNSHPELD</sequence>
<dbReference type="Pfam" id="PF19718">
    <property type="entry name" value="USP47_C"/>
    <property type="match status" value="1"/>
</dbReference>
<evidence type="ECO:0000256" key="1">
    <source>
        <dbReference type="SAM" id="MobiDB-lite"/>
    </source>
</evidence>
<feature type="domain" description="Ubiquitin carboxyl-terminal hydrolase 47 C-terminal" evidence="2">
    <location>
        <begin position="348"/>
        <end position="586"/>
    </location>
</feature>
<keyword evidence="4" id="KW-1185">Reference proteome</keyword>
<dbReference type="EMBL" id="JAODUP010000093">
    <property type="protein sequence ID" value="KAK2162708.1"/>
    <property type="molecule type" value="Genomic_DNA"/>
</dbReference>
<dbReference type="Proteomes" id="UP001208570">
    <property type="component" value="Unassembled WGS sequence"/>
</dbReference>
<proteinExistence type="predicted"/>